<dbReference type="EMBL" id="JANGCH010000002">
    <property type="protein sequence ID" value="MCQ5121077.1"/>
    <property type="molecule type" value="Genomic_DNA"/>
</dbReference>
<dbReference type="HAMAP" id="MF_01477">
    <property type="entry name" value="Iojap_RsfS"/>
    <property type="match status" value="1"/>
</dbReference>
<name>A0ABT1SIN4_9FIRM</name>
<dbReference type="Gene3D" id="3.30.460.10">
    <property type="entry name" value="Beta Polymerase, domain 2"/>
    <property type="match status" value="1"/>
</dbReference>
<accession>A0ABT1SIN4</accession>
<keyword evidence="4" id="KW-1185">Reference proteome</keyword>
<protein>
    <recommendedName>
        <fullName evidence="2">Ribosomal silencing factor RsfS</fullName>
    </recommendedName>
</protein>
<dbReference type="SUPFAM" id="SSF81301">
    <property type="entry name" value="Nucleotidyltransferase"/>
    <property type="match status" value="1"/>
</dbReference>
<comment type="similarity">
    <text evidence="1 2">Belongs to the Iojap/RsfS family.</text>
</comment>
<dbReference type="InterPro" id="IPR004394">
    <property type="entry name" value="Iojap/RsfS/C7orf30"/>
</dbReference>
<dbReference type="PANTHER" id="PTHR21043">
    <property type="entry name" value="IOJAP SUPERFAMILY ORTHOLOG"/>
    <property type="match status" value="1"/>
</dbReference>
<sequence length="114" mass="12840">MKEQSILEVIVHAISEKKGENILVYDMGQVSPFVSNAVIASAGNLRQVHAIAHNVVDAIKEHGFTLSHVEGDAQSRWVLVDAKDVVVHVFLDEERDVYQLEKLYCDIPMIHYDL</sequence>
<evidence type="ECO:0000256" key="2">
    <source>
        <dbReference type="HAMAP-Rule" id="MF_01477"/>
    </source>
</evidence>
<gene>
    <name evidence="2 3" type="primary">rsfS</name>
    <name evidence="3" type="ORF">NE663_02225</name>
</gene>
<comment type="caution">
    <text evidence="3">The sequence shown here is derived from an EMBL/GenBank/DDBJ whole genome shotgun (WGS) entry which is preliminary data.</text>
</comment>
<evidence type="ECO:0000313" key="3">
    <source>
        <dbReference type="EMBL" id="MCQ5121077.1"/>
    </source>
</evidence>
<comment type="subunit">
    <text evidence="2">Interacts with ribosomal protein uL14 (rplN).</text>
</comment>
<organism evidence="3 4">
    <name type="scientific">Massilicoli timonensis</name>
    <dbReference type="NCBI Taxonomy" id="2015901"/>
    <lineage>
        <taxon>Bacteria</taxon>
        <taxon>Bacillati</taxon>
        <taxon>Bacillota</taxon>
        <taxon>Erysipelotrichia</taxon>
        <taxon>Erysipelotrichales</taxon>
        <taxon>Erysipelotrichaceae</taxon>
        <taxon>Massilicoli</taxon>
    </lineage>
</organism>
<keyword evidence="2" id="KW-0678">Repressor</keyword>
<evidence type="ECO:0000313" key="4">
    <source>
        <dbReference type="Proteomes" id="UP001524435"/>
    </source>
</evidence>
<dbReference type="Proteomes" id="UP001524435">
    <property type="component" value="Unassembled WGS sequence"/>
</dbReference>
<keyword evidence="2" id="KW-0810">Translation regulation</keyword>
<comment type="function">
    <text evidence="2">Functions as a ribosomal silencing factor. Interacts with ribosomal protein uL14 (rplN), blocking formation of intersubunit bridge B8. Prevents association of the 30S and 50S ribosomal subunits and the formation of functional ribosomes, thus repressing translation.</text>
</comment>
<proteinExistence type="inferred from homology"/>
<dbReference type="PANTHER" id="PTHR21043:SF0">
    <property type="entry name" value="MITOCHONDRIAL ASSEMBLY OF RIBOSOMAL LARGE SUBUNIT PROTEIN 1"/>
    <property type="match status" value="1"/>
</dbReference>
<reference evidence="3 4" key="1">
    <citation type="submission" date="2022-06" db="EMBL/GenBank/DDBJ databases">
        <title>Isolation of gut microbiota from human fecal samples.</title>
        <authorList>
            <person name="Pamer E.G."/>
            <person name="Barat B."/>
            <person name="Waligurski E."/>
            <person name="Medina S."/>
            <person name="Paddock L."/>
            <person name="Mostad J."/>
        </authorList>
    </citation>
    <scope>NUCLEOTIDE SEQUENCE [LARGE SCALE GENOMIC DNA]</scope>
    <source>
        <strain evidence="3 4">DFI.6.1</strain>
    </source>
</reference>
<dbReference type="InterPro" id="IPR043519">
    <property type="entry name" value="NT_sf"/>
</dbReference>
<dbReference type="RefSeq" id="WP_102267109.1">
    <property type="nucleotide sequence ID" value="NZ_CANTYB010000103.1"/>
</dbReference>
<dbReference type="NCBIfam" id="TIGR00090">
    <property type="entry name" value="rsfS_iojap_ybeB"/>
    <property type="match status" value="1"/>
</dbReference>
<evidence type="ECO:0000256" key="1">
    <source>
        <dbReference type="ARBA" id="ARBA00010574"/>
    </source>
</evidence>
<comment type="subcellular location">
    <subcellularLocation>
        <location evidence="2">Cytoplasm</location>
    </subcellularLocation>
</comment>
<dbReference type="Pfam" id="PF02410">
    <property type="entry name" value="RsfS"/>
    <property type="match status" value="1"/>
</dbReference>
<keyword evidence="2" id="KW-0963">Cytoplasm</keyword>